<dbReference type="RefSeq" id="WP_160987280.1">
    <property type="nucleotide sequence ID" value="NZ_WVTD01000023.1"/>
</dbReference>
<evidence type="ECO:0000313" key="3">
    <source>
        <dbReference type="Proteomes" id="UP000465810"/>
    </source>
</evidence>
<gene>
    <name evidence="2" type="ORF">GR702_19455</name>
</gene>
<feature type="transmembrane region" description="Helical" evidence="1">
    <location>
        <begin position="77"/>
        <end position="102"/>
    </location>
</feature>
<name>A0A7X4K935_9SPHN</name>
<protein>
    <submittedName>
        <fullName evidence="2">Uncharacterized protein</fullName>
    </submittedName>
</protein>
<comment type="caution">
    <text evidence="2">The sequence shown here is derived from an EMBL/GenBank/DDBJ whole genome shotgun (WGS) entry which is preliminary data.</text>
</comment>
<keyword evidence="1" id="KW-1133">Transmembrane helix</keyword>
<organism evidence="2 3">
    <name type="scientific">Novosphingobium silvae</name>
    <dbReference type="NCBI Taxonomy" id="2692619"/>
    <lineage>
        <taxon>Bacteria</taxon>
        <taxon>Pseudomonadati</taxon>
        <taxon>Pseudomonadota</taxon>
        <taxon>Alphaproteobacteria</taxon>
        <taxon>Sphingomonadales</taxon>
        <taxon>Sphingomonadaceae</taxon>
        <taxon>Novosphingobium</taxon>
    </lineage>
</organism>
<evidence type="ECO:0000256" key="1">
    <source>
        <dbReference type="SAM" id="Phobius"/>
    </source>
</evidence>
<keyword evidence="3" id="KW-1185">Reference proteome</keyword>
<keyword evidence="1" id="KW-0472">Membrane</keyword>
<dbReference type="Proteomes" id="UP000465810">
    <property type="component" value="Unassembled WGS sequence"/>
</dbReference>
<dbReference type="EMBL" id="WVTD01000023">
    <property type="protein sequence ID" value="MYL99939.1"/>
    <property type="molecule type" value="Genomic_DNA"/>
</dbReference>
<sequence length="130" mass="14065">MPVALSQTADQTPSESLAQVLAHKPTMHNFSTATGLENVARKLEGDSYFVCDLQVHGVQGCADLRNDIARQHFAAELIALGLALFVAVIVGSIAVAFVNLVTKLAAPIGEHRVYALFPRRLSEFWKGHPT</sequence>
<accession>A0A7X4K935</accession>
<evidence type="ECO:0000313" key="2">
    <source>
        <dbReference type="EMBL" id="MYL99939.1"/>
    </source>
</evidence>
<dbReference type="AlphaFoldDB" id="A0A7X4K935"/>
<reference evidence="2 3" key="1">
    <citation type="submission" date="2019-12" db="EMBL/GenBank/DDBJ databases">
        <authorList>
            <person name="Feng G."/>
            <person name="Zhu H."/>
        </authorList>
    </citation>
    <scope>NUCLEOTIDE SEQUENCE [LARGE SCALE GENOMIC DNA]</scope>
    <source>
        <strain evidence="2 3">FGD1</strain>
    </source>
</reference>
<keyword evidence="1" id="KW-0812">Transmembrane</keyword>
<proteinExistence type="predicted"/>